<evidence type="ECO:0000313" key="13">
    <source>
        <dbReference type="Proteomes" id="UP000294558"/>
    </source>
</evidence>
<comment type="caution">
    <text evidence="12">The sequence shown here is derived from an EMBL/GenBank/DDBJ whole genome shotgun (WGS) entry which is preliminary data.</text>
</comment>
<evidence type="ECO:0000256" key="8">
    <source>
        <dbReference type="ARBA" id="ARBA00049902"/>
    </source>
</evidence>
<dbReference type="Proteomes" id="UP000294558">
    <property type="component" value="Unassembled WGS sequence"/>
</dbReference>
<evidence type="ECO:0000259" key="10">
    <source>
        <dbReference type="Pfam" id="PF00905"/>
    </source>
</evidence>
<dbReference type="GO" id="GO:0006508">
    <property type="term" value="P:proteolysis"/>
    <property type="evidence" value="ECO:0007669"/>
    <property type="project" value="UniProtKB-KW"/>
</dbReference>
<dbReference type="InterPro" id="IPR001460">
    <property type="entry name" value="PCN-bd_Tpept"/>
</dbReference>
<dbReference type="GO" id="GO:0008658">
    <property type="term" value="F:penicillin binding"/>
    <property type="evidence" value="ECO:0007669"/>
    <property type="project" value="InterPro"/>
</dbReference>
<keyword evidence="13" id="KW-1185">Reference proteome</keyword>
<evidence type="ECO:0000256" key="7">
    <source>
        <dbReference type="ARBA" id="ARBA00034000"/>
    </source>
</evidence>
<evidence type="ECO:0000256" key="2">
    <source>
        <dbReference type="ARBA" id="ARBA00022670"/>
    </source>
</evidence>
<dbReference type="SUPFAM" id="SSF56601">
    <property type="entry name" value="beta-lactamase/transpeptidase-like"/>
    <property type="match status" value="1"/>
</dbReference>
<keyword evidence="6" id="KW-0511">Multifunctional enzyme</keyword>
<keyword evidence="3" id="KW-0328">Glycosyltransferase</keyword>
<keyword evidence="5" id="KW-0378">Hydrolase</keyword>
<evidence type="ECO:0000313" key="12">
    <source>
        <dbReference type="EMBL" id="TDT15954.1"/>
    </source>
</evidence>
<evidence type="ECO:0000256" key="1">
    <source>
        <dbReference type="ARBA" id="ARBA00022645"/>
    </source>
</evidence>
<dbReference type="Pfam" id="PF00905">
    <property type="entry name" value="Transpeptidase"/>
    <property type="match status" value="1"/>
</dbReference>
<comment type="catalytic activity">
    <reaction evidence="7">
        <text>Preferential cleavage: (Ac)2-L-Lys-D-Ala-|-D-Ala. Also transpeptidation of peptidyl-alanyl moieties that are N-acyl substituents of D-alanine.</text>
        <dbReference type="EC" id="3.4.16.4"/>
    </reaction>
</comment>
<feature type="compositionally biased region" description="Pro residues" evidence="9">
    <location>
        <begin position="694"/>
        <end position="719"/>
    </location>
</feature>
<dbReference type="GO" id="GO:0009252">
    <property type="term" value="P:peptidoglycan biosynthetic process"/>
    <property type="evidence" value="ECO:0007669"/>
    <property type="project" value="TreeGrafter"/>
</dbReference>
<feature type="compositionally biased region" description="Low complexity" evidence="9">
    <location>
        <begin position="720"/>
        <end position="738"/>
    </location>
</feature>
<dbReference type="AlphaFoldDB" id="A0A4R7HZ18"/>
<dbReference type="Gene3D" id="1.10.3810.10">
    <property type="entry name" value="Biosynthetic peptidoglycan transglycosylase-like"/>
    <property type="match status" value="1"/>
</dbReference>
<evidence type="ECO:0000256" key="4">
    <source>
        <dbReference type="ARBA" id="ARBA00022679"/>
    </source>
</evidence>
<evidence type="ECO:0000256" key="6">
    <source>
        <dbReference type="ARBA" id="ARBA00023268"/>
    </source>
</evidence>
<dbReference type="PANTHER" id="PTHR32282:SF33">
    <property type="entry name" value="PEPTIDOGLYCAN GLYCOSYLTRANSFERASE"/>
    <property type="match status" value="1"/>
</dbReference>
<feature type="region of interest" description="Disordered" evidence="9">
    <location>
        <begin position="665"/>
        <end position="782"/>
    </location>
</feature>
<dbReference type="Gene3D" id="3.40.710.10">
    <property type="entry name" value="DD-peptidase/beta-lactamase superfamily"/>
    <property type="match status" value="1"/>
</dbReference>
<dbReference type="InterPro" id="IPR036950">
    <property type="entry name" value="PBP_transglycosylase"/>
</dbReference>
<feature type="domain" description="Penicillin-binding protein transpeptidase" evidence="10">
    <location>
        <begin position="332"/>
        <end position="569"/>
    </location>
</feature>
<organism evidence="12 13">
    <name type="scientific">Ilumatobacter fluminis</name>
    <dbReference type="NCBI Taxonomy" id="467091"/>
    <lineage>
        <taxon>Bacteria</taxon>
        <taxon>Bacillati</taxon>
        <taxon>Actinomycetota</taxon>
        <taxon>Acidimicrobiia</taxon>
        <taxon>Acidimicrobiales</taxon>
        <taxon>Ilumatobacteraceae</taxon>
        <taxon>Ilumatobacter</taxon>
    </lineage>
</organism>
<keyword evidence="1 12" id="KW-0121">Carboxypeptidase</keyword>
<gene>
    <name evidence="12" type="ORF">BDK89_1535</name>
</gene>
<dbReference type="Pfam" id="PF00912">
    <property type="entry name" value="Transgly"/>
    <property type="match status" value="1"/>
</dbReference>
<dbReference type="InterPro" id="IPR001264">
    <property type="entry name" value="Glyco_trans_51"/>
</dbReference>
<dbReference type="GO" id="GO:0030288">
    <property type="term" value="C:outer membrane-bounded periplasmic space"/>
    <property type="evidence" value="ECO:0007669"/>
    <property type="project" value="TreeGrafter"/>
</dbReference>
<comment type="catalytic activity">
    <reaction evidence="8">
        <text>[GlcNAc-(1-&gt;4)-Mur2Ac(oyl-L-Ala-gamma-D-Glu-L-Lys-D-Ala-D-Ala)](n)-di-trans,octa-cis-undecaprenyl diphosphate + beta-D-GlcNAc-(1-&gt;4)-Mur2Ac(oyl-L-Ala-gamma-D-Glu-L-Lys-D-Ala-D-Ala)-di-trans,octa-cis-undecaprenyl diphosphate = [GlcNAc-(1-&gt;4)-Mur2Ac(oyl-L-Ala-gamma-D-Glu-L-Lys-D-Ala-D-Ala)](n+1)-di-trans,octa-cis-undecaprenyl diphosphate + di-trans,octa-cis-undecaprenyl diphosphate + H(+)</text>
        <dbReference type="Rhea" id="RHEA:23708"/>
        <dbReference type="Rhea" id="RHEA-COMP:9602"/>
        <dbReference type="Rhea" id="RHEA-COMP:9603"/>
        <dbReference type="ChEBI" id="CHEBI:15378"/>
        <dbReference type="ChEBI" id="CHEBI:58405"/>
        <dbReference type="ChEBI" id="CHEBI:60033"/>
        <dbReference type="ChEBI" id="CHEBI:78435"/>
        <dbReference type="EC" id="2.4.99.28"/>
    </reaction>
</comment>
<dbReference type="InterPro" id="IPR023346">
    <property type="entry name" value="Lysozyme-like_dom_sf"/>
</dbReference>
<evidence type="ECO:0000256" key="3">
    <source>
        <dbReference type="ARBA" id="ARBA00022676"/>
    </source>
</evidence>
<dbReference type="InterPro" id="IPR012338">
    <property type="entry name" value="Beta-lactam/transpept-like"/>
</dbReference>
<accession>A0A4R7HZ18</accession>
<dbReference type="GO" id="GO:0008955">
    <property type="term" value="F:peptidoglycan glycosyltransferase activity"/>
    <property type="evidence" value="ECO:0007669"/>
    <property type="project" value="UniProtKB-EC"/>
</dbReference>
<reference evidence="12 13" key="1">
    <citation type="submission" date="2019-03" db="EMBL/GenBank/DDBJ databases">
        <title>Sequencing the genomes of 1000 actinobacteria strains.</title>
        <authorList>
            <person name="Klenk H.-P."/>
        </authorList>
    </citation>
    <scope>NUCLEOTIDE SEQUENCE [LARGE SCALE GENOMIC DNA]</scope>
    <source>
        <strain evidence="12 13">DSM 18936</strain>
    </source>
</reference>
<dbReference type="SUPFAM" id="SSF53955">
    <property type="entry name" value="Lysozyme-like"/>
    <property type="match status" value="1"/>
</dbReference>
<feature type="domain" description="Glycosyl transferase family 51" evidence="11">
    <location>
        <begin position="54"/>
        <end position="229"/>
    </location>
</feature>
<dbReference type="GO" id="GO:0009002">
    <property type="term" value="F:serine-type D-Ala-D-Ala carboxypeptidase activity"/>
    <property type="evidence" value="ECO:0007669"/>
    <property type="project" value="UniProtKB-EC"/>
</dbReference>
<name>A0A4R7HZ18_9ACTN</name>
<evidence type="ECO:0000256" key="9">
    <source>
        <dbReference type="SAM" id="MobiDB-lite"/>
    </source>
</evidence>
<evidence type="ECO:0000256" key="5">
    <source>
        <dbReference type="ARBA" id="ARBA00022801"/>
    </source>
</evidence>
<dbReference type="InterPro" id="IPR050396">
    <property type="entry name" value="Glycosyltr_51/Transpeptidase"/>
</dbReference>
<dbReference type="EMBL" id="SOAU01000001">
    <property type="protein sequence ID" value="TDT15954.1"/>
    <property type="molecule type" value="Genomic_DNA"/>
</dbReference>
<evidence type="ECO:0000259" key="11">
    <source>
        <dbReference type="Pfam" id="PF00912"/>
    </source>
</evidence>
<keyword evidence="4" id="KW-0808">Transferase</keyword>
<proteinExistence type="predicted"/>
<dbReference type="PANTHER" id="PTHR32282">
    <property type="entry name" value="BINDING PROTEIN TRANSPEPTIDASE, PUTATIVE-RELATED"/>
    <property type="match status" value="1"/>
</dbReference>
<keyword evidence="2" id="KW-0645">Protease</keyword>
<sequence length="782" mass="84790">MVLVIGAGALLLTATVVAVAPRVWRIANAHEEIPVELPDFADLAQRTYVYDVAGREIASFEVENSQPISLADVPDEVVDAFLAVEDNEFWVHHGVNVRSLFRATLSNFATEGPIQGASTITMQVVKNDYMAGFDRDGRYKALQATYAVRLEKQKSKEEILERYLNTVFFGQNSYGIGAAAETYFGKPVQELTFIEAAFLAGLVQAPSSYDPINNPEQSRTRFLQVLERLEDDELITEDERMEVEETFVLPERVRRRPEAATERTYFTEALRDYLLNRSDILGDTYEERYTQLHRGGLLIHTTLDPSLQAQAERAVLELPANEAGIEAALTSVETDSGAIRAMVGGTGFVPGQNEVNLALAPSQTGSSIKLFILAAALQAGAQPADVVDGRKPCTLPNPGDPNEPTFTITDAVDGGVDTVRSHTVRSINCAYGRMSQMVGLNRMVDTVYRMSENPYLYEGQPAVEREPIQPFGSFATGANEMSTLDMASGIQSIANEGVHLEPYFVEYIDDAAGERVYTHFDPGTEVLSRTAALRAVDVMKGVLTSGTARGELADFASRRPAFGKTGTQDSNFTAFFVGATRELSTAVLVRDPDRYTSMRNIPEFSAVGVPRVQGGTFPARIWGAYMENVGLEQFDLADWDEPGRTLRGPARLYLPGNECVYEIIGYEPAPTPPPAETAPPAEEGATVQGFRSPLAPPATEPPAPPPTEPAPPPATPAPTPVTTTTAPPPAETTTTTTLPPRPIYGQVESGTTIPPDVLDPNAPLPSVPLDRVVSPCNVGPRP</sequence>
<protein>
    <submittedName>
        <fullName evidence="12">Membrane peptidoglycan carboxypeptidase</fullName>
    </submittedName>
</protein>